<dbReference type="EMBL" id="JAVDDT010000001">
    <property type="protein sequence ID" value="MDQ2068380.1"/>
    <property type="molecule type" value="Genomic_DNA"/>
</dbReference>
<sequence>MPMLIILLILMLLAAVALPGWRVRHVMQRYHQPADRYPGTGAELVHHLAERLGLEALRVERTDSGQDHYDPDSATIRLSPENHDGRSLTAVTVAAHELGHAIQHADGMPLFHWRQRLVGMIQPLQRIGLGLIVAAPLLAVVLRLPGIMLWMLGAGLLMMLMMAVAHLITLPVETDASFGRALPLLEKGDYLHPEDKAAARRILRAAALTYVAQSLASLINLGLWMRILRP</sequence>
<evidence type="ECO:0000256" key="1">
    <source>
        <dbReference type="SAM" id="Phobius"/>
    </source>
</evidence>
<feature type="transmembrane region" description="Helical" evidence="1">
    <location>
        <begin position="202"/>
        <end position="224"/>
    </location>
</feature>
<dbReference type="InterPro" id="IPR007395">
    <property type="entry name" value="Zn_peptidase_2"/>
</dbReference>
<keyword evidence="1" id="KW-1133">Transmembrane helix</keyword>
<gene>
    <name evidence="2" type="ORF">RBH19_00645</name>
</gene>
<proteinExistence type="predicted"/>
<reference evidence="2 3" key="1">
    <citation type="submission" date="2023-08" db="EMBL/GenBank/DDBJ databases">
        <title>Whole-genome sequencing of halo(alkali)philic microorganisms from hypersaline lakes.</title>
        <authorList>
            <person name="Sorokin D.Y."/>
            <person name="Abbas B."/>
            <person name="Merkel A.Y."/>
        </authorList>
    </citation>
    <scope>NUCLEOTIDE SEQUENCE [LARGE SCALE GENOMIC DNA]</scope>
    <source>
        <strain evidence="2 3">AB-CW4</strain>
    </source>
</reference>
<organism evidence="2 3">
    <name type="scientific">Natronospira bacteriovora</name>
    <dbReference type="NCBI Taxonomy" id="3069753"/>
    <lineage>
        <taxon>Bacteria</taxon>
        <taxon>Pseudomonadati</taxon>
        <taxon>Pseudomonadota</taxon>
        <taxon>Gammaproteobacteria</taxon>
        <taxon>Natronospirales</taxon>
        <taxon>Natronospiraceae</taxon>
        <taxon>Natronospira</taxon>
    </lineage>
</organism>
<dbReference type="PANTHER" id="PTHR36434">
    <property type="entry name" value="MEMBRANE PROTEASE YUGP-RELATED"/>
    <property type="match status" value="1"/>
</dbReference>
<accession>A0ABU0W4J4</accession>
<dbReference type="Pfam" id="PF04298">
    <property type="entry name" value="Zn_peptidase_2"/>
    <property type="match status" value="1"/>
</dbReference>
<keyword evidence="1" id="KW-0812">Transmembrane</keyword>
<evidence type="ECO:0000313" key="3">
    <source>
        <dbReference type="Proteomes" id="UP001239019"/>
    </source>
</evidence>
<dbReference type="Proteomes" id="UP001239019">
    <property type="component" value="Unassembled WGS sequence"/>
</dbReference>
<evidence type="ECO:0000313" key="2">
    <source>
        <dbReference type="EMBL" id="MDQ2068380.1"/>
    </source>
</evidence>
<name>A0ABU0W4J4_9GAMM</name>
<protein>
    <submittedName>
        <fullName evidence="2">Zinc metallopeptidase</fullName>
    </submittedName>
</protein>
<keyword evidence="3" id="KW-1185">Reference proteome</keyword>
<comment type="caution">
    <text evidence="2">The sequence shown here is derived from an EMBL/GenBank/DDBJ whole genome shotgun (WGS) entry which is preliminary data.</text>
</comment>
<keyword evidence="1" id="KW-0472">Membrane</keyword>
<dbReference type="RefSeq" id="WP_306726872.1">
    <property type="nucleotide sequence ID" value="NZ_JAVDDT010000001.1"/>
</dbReference>
<feature type="transmembrane region" description="Helical" evidence="1">
    <location>
        <begin position="149"/>
        <end position="168"/>
    </location>
</feature>
<feature type="transmembrane region" description="Helical" evidence="1">
    <location>
        <begin position="124"/>
        <end position="142"/>
    </location>
</feature>
<dbReference type="PANTHER" id="PTHR36434:SF1">
    <property type="entry name" value="MEMBRANE PROTEASE YUGP-RELATED"/>
    <property type="match status" value="1"/>
</dbReference>